<dbReference type="InterPro" id="IPR047647">
    <property type="entry name" value="ISAs1_transpos"/>
</dbReference>
<name>A0A5J4PN91_9ZZZZ</name>
<dbReference type="AlphaFoldDB" id="A0A5J4PN91"/>
<comment type="caution">
    <text evidence="2">The sequence shown here is derived from an EMBL/GenBank/DDBJ whole genome shotgun (WGS) entry which is preliminary data.</text>
</comment>
<dbReference type="InterPro" id="IPR051698">
    <property type="entry name" value="Transposase_11-like"/>
</dbReference>
<evidence type="ECO:0000313" key="2">
    <source>
        <dbReference type="EMBL" id="KAA6310064.1"/>
    </source>
</evidence>
<dbReference type="NCBIfam" id="NF033564">
    <property type="entry name" value="transpos_ISAs1"/>
    <property type="match status" value="1"/>
</dbReference>
<gene>
    <name evidence="2" type="ORF">EZS27_038567</name>
</gene>
<feature type="domain" description="H repeat-associated protein N-terminal" evidence="1">
    <location>
        <begin position="5"/>
        <end position="48"/>
    </location>
</feature>
<feature type="non-terminal residue" evidence="2">
    <location>
        <position position="140"/>
    </location>
</feature>
<sequence>MELSGKPNLAFLKQLLALKNGIPSYDTINQVFSILNPHTFERLFMEWANTLKDSQVPEHVIAIDGKRVRGSKDSFHTTSPIHLVHARSVAGNICSGQIKTQAKSNEITAMPELLDLSEIKGSIVTLDAMGTQRTVASKIV</sequence>
<evidence type="ECO:0000259" key="1">
    <source>
        <dbReference type="Pfam" id="PF13808"/>
    </source>
</evidence>
<dbReference type="PANTHER" id="PTHR30298:SF0">
    <property type="entry name" value="PROTEIN YBFL-RELATED"/>
    <property type="match status" value="1"/>
</dbReference>
<reference evidence="2" key="1">
    <citation type="submission" date="2019-03" db="EMBL/GenBank/DDBJ databases">
        <title>Single cell metagenomics reveals metabolic interactions within the superorganism composed of flagellate Streblomastix strix and complex community of Bacteroidetes bacteria on its surface.</title>
        <authorList>
            <person name="Treitli S.C."/>
            <person name="Kolisko M."/>
            <person name="Husnik F."/>
            <person name="Keeling P."/>
            <person name="Hampl V."/>
        </authorList>
    </citation>
    <scope>NUCLEOTIDE SEQUENCE</scope>
    <source>
        <strain evidence="2">STM</strain>
    </source>
</reference>
<dbReference type="Pfam" id="PF13808">
    <property type="entry name" value="DDE_Tnp_1_assoc"/>
    <property type="match status" value="1"/>
</dbReference>
<accession>A0A5J4PN91</accession>
<proteinExistence type="predicted"/>
<dbReference type="InterPro" id="IPR032806">
    <property type="entry name" value="YbfD_N"/>
</dbReference>
<organism evidence="2">
    <name type="scientific">termite gut metagenome</name>
    <dbReference type="NCBI Taxonomy" id="433724"/>
    <lineage>
        <taxon>unclassified sequences</taxon>
        <taxon>metagenomes</taxon>
        <taxon>organismal metagenomes</taxon>
    </lineage>
</organism>
<dbReference type="PANTHER" id="PTHR30298">
    <property type="entry name" value="H REPEAT-ASSOCIATED PREDICTED TRANSPOSASE"/>
    <property type="match status" value="1"/>
</dbReference>
<dbReference type="EMBL" id="SNRY01007620">
    <property type="protein sequence ID" value="KAA6310064.1"/>
    <property type="molecule type" value="Genomic_DNA"/>
</dbReference>
<protein>
    <recommendedName>
        <fullName evidence="1">H repeat-associated protein N-terminal domain-containing protein</fullName>
    </recommendedName>
</protein>